<evidence type="ECO:0000256" key="6">
    <source>
        <dbReference type="ARBA" id="ARBA00022878"/>
    </source>
</evidence>
<evidence type="ECO:0000313" key="16">
    <source>
        <dbReference type="Proteomes" id="UP000054032"/>
    </source>
</evidence>
<sequence length="482" mass="53937">MSNQKLETMEDYKNIFHWAETQKDGTIPSFDTRKNDPYEYQAGIGNHFVSEAVPGTIPRGQNQPRVVRFGLYAELISGSAFVAPRHLNKRSWFYRARPSLAHKGFDQLPDNKDIESCFLPLNPKIHVSSAQIAWRPFELPTTGEVDLIDGLKTICGSGDPSLREGLAVHIYACNKSMDRRAFVNSDGDWLIVPQEGNLDIQTEFGMLYVQPGEICVLQKGCRFRIGVEGSSRGYITEIWGSAFQLPDGGLVGSNGMANIRDFLSPVAKYDIDDNPWEIINRVNGRLFKANQDFSPFNVVAWQGNYVPFKYDLTKFVVVGSVTVDHLDPSIFTVLTAPSRDPLTPLVDFLALGPRWDVTSHTYRPPSFHRNAASELIGLIYGGYDGRSDAFNPGGISLDSGFVPHGISQEEYVGAVEHEAPVHQISKGAMAFMVESARQLTITDWAWNHENKHLHNSAMFEALEDNFSKHKDEIDQILQANQK</sequence>
<feature type="domain" description="Homogentisate 1,2-dioxygenase N-terminal" evidence="14">
    <location>
        <begin position="39"/>
        <end position="312"/>
    </location>
</feature>
<feature type="binding site" evidence="12">
    <location>
        <position position="374"/>
    </location>
    <ligand>
        <name>Fe cation</name>
        <dbReference type="ChEBI" id="CHEBI:24875"/>
    </ligand>
</feature>
<dbReference type="AlphaFoldDB" id="W6ZCA7"/>
<dbReference type="STRING" id="930090.W6ZCA7"/>
<keyword evidence="16" id="KW-1185">Reference proteome</keyword>
<evidence type="ECO:0000256" key="11">
    <source>
        <dbReference type="PIRSR" id="PIRSR605708-1"/>
    </source>
</evidence>
<evidence type="ECO:0000256" key="2">
    <source>
        <dbReference type="ARBA" id="ARBA00004704"/>
    </source>
</evidence>
<dbReference type="Proteomes" id="UP000054032">
    <property type="component" value="Unassembled WGS sequence"/>
</dbReference>
<feature type="binding site" evidence="12">
    <location>
        <position position="404"/>
    </location>
    <ligand>
        <name>homogentisate</name>
        <dbReference type="ChEBI" id="CHEBI:16169"/>
    </ligand>
</feature>
<dbReference type="InterPro" id="IPR014710">
    <property type="entry name" value="RmlC-like_jellyroll"/>
</dbReference>
<evidence type="ECO:0000256" key="3">
    <source>
        <dbReference type="ARBA" id="ARBA00007757"/>
    </source>
</evidence>
<dbReference type="Pfam" id="PF20510">
    <property type="entry name" value="HgmA_N"/>
    <property type="match status" value="1"/>
</dbReference>
<dbReference type="InterPro" id="IPR011051">
    <property type="entry name" value="RmlC_Cupin_sf"/>
</dbReference>
<dbReference type="PANTHER" id="PTHR11056">
    <property type="entry name" value="HOMOGENTISATE 1,2-DIOXYGENASE"/>
    <property type="match status" value="1"/>
</dbReference>
<dbReference type="NCBIfam" id="TIGR01015">
    <property type="entry name" value="hmgA"/>
    <property type="match status" value="1"/>
</dbReference>
<feature type="binding site" evidence="12">
    <location>
        <position position="404"/>
    </location>
    <ligand>
        <name>Fe cation</name>
        <dbReference type="ChEBI" id="CHEBI:24875"/>
    </ligand>
</feature>
<dbReference type="GO" id="GO:0006559">
    <property type="term" value="P:L-phenylalanine catabolic process"/>
    <property type="evidence" value="ECO:0007669"/>
    <property type="project" value="UniProtKB-UniPathway"/>
</dbReference>
<organism evidence="15 16">
    <name type="scientific">Bipolaris oryzae ATCC 44560</name>
    <dbReference type="NCBI Taxonomy" id="930090"/>
    <lineage>
        <taxon>Eukaryota</taxon>
        <taxon>Fungi</taxon>
        <taxon>Dikarya</taxon>
        <taxon>Ascomycota</taxon>
        <taxon>Pezizomycotina</taxon>
        <taxon>Dothideomycetes</taxon>
        <taxon>Pleosporomycetidae</taxon>
        <taxon>Pleosporales</taxon>
        <taxon>Pleosporineae</taxon>
        <taxon>Pleosporaceae</taxon>
        <taxon>Bipolaris</taxon>
    </lineage>
</organism>
<keyword evidence="6" id="KW-0828">Tyrosine catabolism</keyword>
<dbReference type="Gene3D" id="2.60.120.10">
    <property type="entry name" value="Jelly Rolls"/>
    <property type="match status" value="1"/>
</dbReference>
<evidence type="ECO:0000313" key="15">
    <source>
        <dbReference type="EMBL" id="EUC47438.1"/>
    </source>
</evidence>
<dbReference type="FunFam" id="2.60.120.10:FF:000034">
    <property type="entry name" value="Homogentisate 1,2-dioxygenase"/>
    <property type="match status" value="1"/>
</dbReference>
<dbReference type="GO" id="GO:0046872">
    <property type="term" value="F:metal ion binding"/>
    <property type="evidence" value="ECO:0007669"/>
    <property type="project" value="UniProtKB-KW"/>
</dbReference>
<dbReference type="EC" id="1.13.11.5" evidence="4"/>
<dbReference type="SUPFAM" id="SSF51182">
    <property type="entry name" value="RmlC-like cupins"/>
    <property type="match status" value="1"/>
</dbReference>
<dbReference type="RefSeq" id="XP_007685993.1">
    <property type="nucleotide sequence ID" value="XM_007687803.1"/>
</dbReference>
<feature type="binding site" evidence="12">
    <location>
        <position position="368"/>
    </location>
    <ligand>
        <name>Fe cation</name>
        <dbReference type="ChEBI" id="CHEBI:24875"/>
    </ligand>
</feature>
<evidence type="ECO:0000256" key="1">
    <source>
        <dbReference type="ARBA" id="ARBA00001962"/>
    </source>
</evidence>
<comment type="similarity">
    <text evidence="3">Belongs to the homogentisate dioxygenase family.</text>
</comment>
<dbReference type="CDD" id="cd07000">
    <property type="entry name" value="cupin_HGO_N"/>
    <property type="match status" value="1"/>
</dbReference>
<evidence type="ECO:0000256" key="4">
    <source>
        <dbReference type="ARBA" id="ARBA00013127"/>
    </source>
</evidence>
<dbReference type="EMBL" id="KI963952">
    <property type="protein sequence ID" value="EUC47438.1"/>
    <property type="molecule type" value="Genomic_DNA"/>
</dbReference>
<feature type="domain" description="Homogentisate 1,2-dioxygenase C-terminal" evidence="13">
    <location>
        <begin position="314"/>
        <end position="466"/>
    </location>
</feature>
<feature type="binding site" evidence="12">
    <location>
        <position position="383"/>
    </location>
    <ligand>
        <name>homogentisate</name>
        <dbReference type="ChEBI" id="CHEBI:16169"/>
    </ligand>
</feature>
<comment type="pathway">
    <text evidence="2">Amino-acid degradation; L-phenylalanine degradation; acetoacetate and fumarate from L-phenylalanine: step 4/6.</text>
</comment>
<keyword evidence="9 12" id="KW-0408">Iron</keyword>
<dbReference type="HOGENOM" id="CLU_027174_0_0_1"/>
<dbReference type="PANTHER" id="PTHR11056:SF4">
    <property type="entry name" value="HOMOGENTISATE 1,2-DIOXYGENASE"/>
    <property type="match status" value="1"/>
</dbReference>
<protein>
    <recommendedName>
        <fullName evidence="4">homogentisate 1,2-dioxygenase</fullName>
        <ecNumber evidence="4">1.13.11.5</ecNumber>
    </recommendedName>
</protein>
<evidence type="ECO:0000256" key="9">
    <source>
        <dbReference type="ARBA" id="ARBA00023004"/>
    </source>
</evidence>
<dbReference type="OrthoDB" id="1689029at2759"/>
<dbReference type="InterPro" id="IPR005708">
    <property type="entry name" value="Homogentis_dOase"/>
</dbReference>
<dbReference type="Pfam" id="PF04209">
    <property type="entry name" value="HgmA_C"/>
    <property type="match status" value="1"/>
</dbReference>
<keyword evidence="7" id="KW-0223">Dioxygenase</keyword>
<comment type="cofactor">
    <cofactor evidence="1 12">
        <name>Fe cation</name>
        <dbReference type="ChEBI" id="CHEBI:24875"/>
    </cofactor>
</comment>
<evidence type="ECO:0000259" key="14">
    <source>
        <dbReference type="Pfam" id="PF20510"/>
    </source>
</evidence>
<gene>
    <name evidence="15" type="ORF">COCMIDRAFT_34972</name>
</gene>
<dbReference type="KEGG" id="bor:COCMIDRAFT_34972"/>
<dbReference type="eggNOG" id="KOG1417">
    <property type="taxonomic scope" value="Eukaryota"/>
</dbReference>
<evidence type="ECO:0000256" key="12">
    <source>
        <dbReference type="PIRSR" id="PIRSR605708-2"/>
    </source>
</evidence>
<dbReference type="GeneID" id="19122677"/>
<keyword evidence="10" id="KW-0585">Phenylalanine catabolism</keyword>
<feature type="active site" description="Proton acceptor" evidence="11">
    <location>
        <position position="325"/>
    </location>
</feature>
<keyword evidence="5 12" id="KW-0479">Metal-binding</keyword>
<dbReference type="GO" id="GO:0004411">
    <property type="term" value="F:homogentisate 1,2-dioxygenase activity"/>
    <property type="evidence" value="ECO:0007669"/>
    <property type="project" value="UniProtKB-EC"/>
</dbReference>
<dbReference type="InterPro" id="IPR046451">
    <property type="entry name" value="HgmA_C"/>
</dbReference>
<reference evidence="15 16" key="1">
    <citation type="journal article" date="2013" name="PLoS Genet.">
        <title>Comparative genome structure, secondary metabolite, and effector coding capacity across Cochliobolus pathogens.</title>
        <authorList>
            <person name="Condon B.J."/>
            <person name="Leng Y."/>
            <person name="Wu D."/>
            <person name="Bushley K.E."/>
            <person name="Ohm R.A."/>
            <person name="Otillar R."/>
            <person name="Martin J."/>
            <person name="Schackwitz W."/>
            <person name="Grimwood J."/>
            <person name="MohdZainudin N."/>
            <person name="Xue C."/>
            <person name="Wang R."/>
            <person name="Manning V.A."/>
            <person name="Dhillon B."/>
            <person name="Tu Z.J."/>
            <person name="Steffenson B.J."/>
            <person name="Salamov A."/>
            <person name="Sun H."/>
            <person name="Lowry S."/>
            <person name="LaButti K."/>
            <person name="Han J."/>
            <person name="Copeland A."/>
            <person name="Lindquist E."/>
            <person name="Barry K."/>
            <person name="Schmutz J."/>
            <person name="Baker S.E."/>
            <person name="Ciuffetti L.M."/>
            <person name="Grigoriev I.V."/>
            <person name="Zhong S."/>
            <person name="Turgeon B.G."/>
        </authorList>
    </citation>
    <scope>NUCLEOTIDE SEQUENCE [LARGE SCALE GENOMIC DNA]</scope>
    <source>
        <strain evidence="15 16">ATCC 44560</strain>
    </source>
</reference>
<accession>W6ZCA7</accession>
<proteinExistence type="inferred from homology"/>
<evidence type="ECO:0000256" key="5">
    <source>
        <dbReference type="ARBA" id="ARBA00022723"/>
    </source>
</evidence>
<dbReference type="GO" id="GO:0006572">
    <property type="term" value="P:L-tyrosine catabolic process"/>
    <property type="evidence" value="ECO:0007669"/>
    <property type="project" value="UniProtKB-KW"/>
</dbReference>
<keyword evidence="8" id="KW-0560">Oxidoreductase</keyword>
<evidence type="ECO:0000256" key="8">
    <source>
        <dbReference type="ARBA" id="ARBA00023002"/>
    </source>
</evidence>
<evidence type="ECO:0000259" key="13">
    <source>
        <dbReference type="Pfam" id="PF04209"/>
    </source>
</evidence>
<name>W6ZCA7_COCMI</name>
<evidence type="ECO:0000256" key="10">
    <source>
        <dbReference type="ARBA" id="ARBA00023232"/>
    </source>
</evidence>
<dbReference type="UniPathway" id="UPA00139">
    <property type="reaction ID" value="UER00339"/>
</dbReference>
<dbReference type="InterPro" id="IPR046452">
    <property type="entry name" value="HgmA_N"/>
</dbReference>
<evidence type="ECO:0000256" key="7">
    <source>
        <dbReference type="ARBA" id="ARBA00022964"/>
    </source>
</evidence>
<dbReference type="GO" id="GO:0005737">
    <property type="term" value="C:cytoplasm"/>
    <property type="evidence" value="ECO:0007669"/>
    <property type="project" value="TreeGrafter"/>
</dbReference>